<feature type="compositionally biased region" description="Polar residues" evidence="4">
    <location>
        <begin position="23"/>
        <end position="41"/>
    </location>
</feature>
<dbReference type="OrthoDB" id="1792985at2"/>
<comment type="function">
    <text evidence="1">Controls the length of the flagellar hook.</text>
</comment>
<evidence type="ECO:0000256" key="3">
    <source>
        <dbReference type="ARBA" id="ARBA00022795"/>
    </source>
</evidence>
<dbReference type="PRINTS" id="PR01007">
    <property type="entry name" value="FLGHOOKFLIK"/>
</dbReference>
<evidence type="ECO:0000256" key="1">
    <source>
        <dbReference type="ARBA" id="ARBA00003944"/>
    </source>
</evidence>
<dbReference type="PANTHER" id="PTHR37533">
    <property type="entry name" value="FLAGELLAR HOOK-LENGTH CONTROL PROTEIN"/>
    <property type="match status" value="1"/>
</dbReference>
<dbReference type="Pfam" id="PF02120">
    <property type="entry name" value="Flg_hook"/>
    <property type="match status" value="1"/>
</dbReference>
<reference evidence="6 7" key="1">
    <citation type="submission" date="2016-11" db="EMBL/GenBank/DDBJ databases">
        <authorList>
            <person name="Jaros S."/>
            <person name="Januszkiewicz K."/>
            <person name="Wedrychowicz H."/>
        </authorList>
    </citation>
    <scope>NUCLEOTIDE SEQUENCE [LARGE SCALE GENOMIC DNA]</scope>
    <source>
        <strain evidence="6 7">DSM 21637</strain>
    </source>
</reference>
<feature type="compositionally biased region" description="Polar residues" evidence="4">
    <location>
        <begin position="243"/>
        <end position="257"/>
    </location>
</feature>
<protein>
    <submittedName>
        <fullName evidence="6">Flagellar hook-length control protein FliK</fullName>
    </submittedName>
</protein>
<feature type="region of interest" description="Disordered" evidence="4">
    <location>
        <begin position="241"/>
        <end position="263"/>
    </location>
</feature>
<proteinExistence type="inferred from homology"/>
<dbReference type="Gene3D" id="3.30.750.140">
    <property type="match status" value="1"/>
</dbReference>
<evidence type="ECO:0000256" key="4">
    <source>
        <dbReference type="SAM" id="MobiDB-lite"/>
    </source>
</evidence>
<dbReference type="PANTHER" id="PTHR37533:SF2">
    <property type="entry name" value="FLAGELLAR HOOK-LENGTH CONTROL PROTEIN"/>
    <property type="match status" value="1"/>
</dbReference>
<accession>A0A1K1VAR1</accession>
<evidence type="ECO:0000256" key="2">
    <source>
        <dbReference type="ARBA" id="ARBA00009149"/>
    </source>
</evidence>
<feature type="compositionally biased region" description="Basic and acidic residues" evidence="4">
    <location>
        <begin position="414"/>
        <end position="426"/>
    </location>
</feature>
<keyword evidence="6" id="KW-0969">Cilium</keyword>
<dbReference type="Proteomes" id="UP000182350">
    <property type="component" value="Unassembled WGS sequence"/>
</dbReference>
<keyword evidence="6" id="KW-0282">Flagellum</keyword>
<dbReference type="InterPro" id="IPR021136">
    <property type="entry name" value="Flagellar_hook_control-like_C"/>
</dbReference>
<dbReference type="GO" id="GO:0009424">
    <property type="term" value="C:bacterial-type flagellum hook"/>
    <property type="evidence" value="ECO:0007669"/>
    <property type="project" value="InterPro"/>
</dbReference>
<evidence type="ECO:0000313" key="6">
    <source>
        <dbReference type="EMBL" id="SFX22254.1"/>
    </source>
</evidence>
<comment type="similarity">
    <text evidence="2">Belongs to the FliK family.</text>
</comment>
<dbReference type="InterPro" id="IPR052563">
    <property type="entry name" value="FliK"/>
</dbReference>
<evidence type="ECO:0000313" key="7">
    <source>
        <dbReference type="Proteomes" id="UP000182350"/>
    </source>
</evidence>
<feature type="compositionally biased region" description="Polar residues" evidence="4">
    <location>
        <begin position="51"/>
        <end position="68"/>
    </location>
</feature>
<dbReference type="AlphaFoldDB" id="A0A1K1VAR1"/>
<feature type="region of interest" description="Disordered" evidence="4">
    <location>
        <begin position="19"/>
        <end position="87"/>
    </location>
</feature>
<dbReference type="InterPro" id="IPR038610">
    <property type="entry name" value="FliK-like_C_sf"/>
</dbReference>
<evidence type="ECO:0000259" key="5">
    <source>
        <dbReference type="Pfam" id="PF02120"/>
    </source>
</evidence>
<gene>
    <name evidence="6" type="ORF">SAMN02745752_00871</name>
</gene>
<dbReference type="EMBL" id="FPJW01000002">
    <property type="protein sequence ID" value="SFX22254.1"/>
    <property type="molecule type" value="Genomic_DNA"/>
</dbReference>
<dbReference type="STRING" id="1122209.SAMN02745752_00871"/>
<feature type="region of interest" description="Disordered" evidence="4">
    <location>
        <begin position="410"/>
        <end position="447"/>
    </location>
</feature>
<dbReference type="GO" id="GO:0044780">
    <property type="term" value="P:bacterial-type flagellum assembly"/>
    <property type="evidence" value="ECO:0007669"/>
    <property type="project" value="InterPro"/>
</dbReference>
<sequence length="462" mass="48988">MNSSAPLNFLLDVTPVSTDAVGRSQSSARSPQDGQDFQSHLASRMDRDGPTQPQHTRPTNASTRTEAPSQEKVRLHSSRGEAAQPVKETVVQGGEVLPLSDEARNFLAGLDDEVRDQLLNELHSWLANLSPEALENLQATLAEGGSLLTLLPDDLQQQMTSLLQQAEDQNALLAGLNQLVQLLSSRELDPARLAGTRVVATGLELQPVQQQDGRPLEVRDAAQRGAAPLAAEPSKNALAELMSDSSGNSGRQTGSGKQRQDSFADMVSRLSRADGAAVAVSPRQSGESLQQLLQAAGLGLPGVQAAAVGQGAARMVGMQPASIMMQAAAQANAQALASRISMMNGKGLQVAEMRLDPPHLGSVRVEIRMQGEQASVVFQAPNAHARELLEQSLPRLREMMEAEGLQLADAQVSEESHDGQGEDGKASGRSGSGYALESSDDDSQQAQVVLLDQPLGLIDYYA</sequence>
<dbReference type="CDD" id="cd17470">
    <property type="entry name" value="T3SS_Flik_C"/>
    <property type="match status" value="1"/>
</dbReference>
<dbReference type="InterPro" id="IPR001635">
    <property type="entry name" value="Flag_hook_Flik"/>
</dbReference>
<name>A0A1K1VAR1_9GAMM</name>
<organism evidence="6 7">
    <name type="scientific">Marinospirillum alkaliphilum DSM 21637</name>
    <dbReference type="NCBI Taxonomy" id="1122209"/>
    <lineage>
        <taxon>Bacteria</taxon>
        <taxon>Pseudomonadati</taxon>
        <taxon>Pseudomonadota</taxon>
        <taxon>Gammaproteobacteria</taxon>
        <taxon>Oceanospirillales</taxon>
        <taxon>Oceanospirillaceae</taxon>
        <taxon>Marinospirillum</taxon>
    </lineage>
</organism>
<dbReference type="RefSeq" id="WP_072325113.1">
    <property type="nucleotide sequence ID" value="NZ_FPJW01000002.1"/>
</dbReference>
<keyword evidence="3" id="KW-1005">Bacterial flagellum biogenesis</keyword>
<keyword evidence="7" id="KW-1185">Reference proteome</keyword>
<keyword evidence="6" id="KW-0966">Cell projection</keyword>
<feature type="domain" description="Flagellar hook-length control protein-like C-terminal" evidence="5">
    <location>
        <begin position="339"/>
        <end position="420"/>
    </location>
</feature>